<sequence length="90" mass="9860">MRVLYIHSLVAAFPPVGSSQWRIDDFTSSQSAKMEEAAKSLTLSAAGSMKQMKAAKSKTNERQPVGIEWEIVNADSIVLLGITRHALRCV</sequence>
<dbReference type="EMBL" id="KZ293728">
    <property type="protein sequence ID" value="PBK81551.1"/>
    <property type="molecule type" value="Genomic_DNA"/>
</dbReference>
<protein>
    <submittedName>
        <fullName evidence="1">Uncharacterized protein</fullName>
    </submittedName>
</protein>
<accession>A0A2H3CER2</accession>
<reference evidence="2" key="1">
    <citation type="journal article" date="2017" name="Nat. Ecol. Evol.">
        <title>Genome expansion and lineage-specific genetic innovations in the forest pathogenic fungi Armillaria.</title>
        <authorList>
            <person name="Sipos G."/>
            <person name="Prasanna A.N."/>
            <person name="Walter M.C."/>
            <person name="O'Connor E."/>
            <person name="Balint B."/>
            <person name="Krizsan K."/>
            <person name="Kiss B."/>
            <person name="Hess J."/>
            <person name="Varga T."/>
            <person name="Slot J."/>
            <person name="Riley R."/>
            <person name="Boka B."/>
            <person name="Rigling D."/>
            <person name="Barry K."/>
            <person name="Lee J."/>
            <person name="Mihaltcheva S."/>
            <person name="LaButti K."/>
            <person name="Lipzen A."/>
            <person name="Waldron R."/>
            <person name="Moloney N.M."/>
            <person name="Sperisen C."/>
            <person name="Kredics L."/>
            <person name="Vagvoelgyi C."/>
            <person name="Patrignani A."/>
            <person name="Fitzpatrick D."/>
            <person name="Nagy I."/>
            <person name="Doyle S."/>
            <person name="Anderson J.B."/>
            <person name="Grigoriev I.V."/>
            <person name="Gueldener U."/>
            <person name="Muensterkoetter M."/>
            <person name="Nagy L.G."/>
        </authorList>
    </citation>
    <scope>NUCLEOTIDE SEQUENCE [LARGE SCALE GENOMIC DNA]</scope>
    <source>
        <strain evidence="2">Ar21-2</strain>
    </source>
</reference>
<gene>
    <name evidence="1" type="ORF">ARMGADRAFT_776406</name>
</gene>
<dbReference type="AlphaFoldDB" id="A0A2H3CER2"/>
<name>A0A2H3CER2_ARMGA</name>
<dbReference type="InParanoid" id="A0A2H3CER2"/>
<evidence type="ECO:0000313" key="1">
    <source>
        <dbReference type="EMBL" id="PBK81551.1"/>
    </source>
</evidence>
<dbReference type="Proteomes" id="UP000217790">
    <property type="component" value="Unassembled WGS sequence"/>
</dbReference>
<proteinExistence type="predicted"/>
<keyword evidence="2" id="KW-1185">Reference proteome</keyword>
<dbReference type="OrthoDB" id="2154985at2759"/>
<evidence type="ECO:0000313" key="2">
    <source>
        <dbReference type="Proteomes" id="UP000217790"/>
    </source>
</evidence>
<organism evidence="1 2">
    <name type="scientific">Armillaria gallica</name>
    <name type="common">Bulbous honey fungus</name>
    <name type="synonym">Armillaria bulbosa</name>
    <dbReference type="NCBI Taxonomy" id="47427"/>
    <lineage>
        <taxon>Eukaryota</taxon>
        <taxon>Fungi</taxon>
        <taxon>Dikarya</taxon>
        <taxon>Basidiomycota</taxon>
        <taxon>Agaricomycotina</taxon>
        <taxon>Agaricomycetes</taxon>
        <taxon>Agaricomycetidae</taxon>
        <taxon>Agaricales</taxon>
        <taxon>Marasmiineae</taxon>
        <taxon>Physalacriaceae</taxon>
        <taxon>Armillaria</taxon>
    </lineage>
</organism>